<gene>
    <name evidence="5" type="ORF">BJ963_001650</name>
</gene>
<evidence type="ECO:0000313" key="6">
    <source>
        <dbReference type="Proteomes" id="UP000589620"/>
    </source>
</evidence>
<dbReference type="GO" id="GO:0004792">
    <property type="term" value="F:thiosulfate-cyanide sulfurtransferase activity"/>
    <property type="evidence" value="ECO:0007669"/>
    <property type="project" value="UniProtKB-EC"/>
</dbReference>
<dbReference type="Proteomes" id="UP000589620">
    <property type="component" value="Unassembled WGS sequence"/>
</dbReference>
<dbReference type="Pfam" id="PF00581">
    <property type="entry name" value="Rhodanese"/>
    <property type="match status" value="2"/>
</dbReference>
<dbReference type="EC" id="2.8.1.1" evidence="5"/>
<sequence length="294" mass="30393">MTSEISPLITAAALDVALGAESLWSGAGRRRSAWRVLDVRWKLGGPPGREEYERGHIPGAVYVDLDTELAGHGEPTDGRHPLPTAAAFEEAARRWGLGDGDAVVVYDDASGTSAARAWWLLRHAGVRDVRVLDGGIAAWRDAGMPLEKGPGATPIPGSITVRFGALPTLDGDAAAALAADARGVLLDARAGERFRGEVEPVDPRPGHIPGAVSAPTTDNLGTDGRMLPADALAQRFEGLGIGADTPVGVYCGSGVTAAHEALAMVTAGLPMPALYAGSYSAWSNDPERPVVTGA</sequence>
<reference evidence="5 6" key="1">
    <citation type="submission" date="2020-07" db="EMBL/GenBank/DDBJ databases">
        <title>Sequencing the genomes of 1000 actinobacteria strains.</title>
        <authorList>
            <person name="Klenk H.-P."/>
        </authorList>
    </citation>
    <scope>NUCLEOTIDE SEQUENCE [LARGE SCALE GENOMIC DNA]</scope>
    <source>
        <strain evidence="5 6">DSM 23871</strain>
    </source>
</reference>
<dbReference type="RefSeq" id="WP_179455896.1">
    <property type="nucleotide sequence ID" value="NZ_BAAAPX010000001.1"/>
</dbReference>
<dbReference type="CDD" id="cd01449">
    <property type="entry name" value="TST_Repeat_2"/>
    <property type="match status" value="1"/>
</dbReference>
<protein>
    <submittedName>
        <fullName evidence="5">Thiosulfate/3-mercaptopyruvate sulfurtransferase</fullName>
        <ecNumber evidence="5">2.8.1.1</ecNumber>
        <ecNumber evidence="5">2.8.1.2</ecNumber>
    </submittedName>
</protein>
<keyword evidence="5" id="KW-0670">Pyruvate</keyword>
<dbReference type="SMART" id="SM00450">
    <property type="entry name" value="RHOD"/>
    <property type="match status" value="2"/>
</dbReference>
<dbReference type="PANTHER" id="PTHR11364">
    <property type="entry name" value="THIOSULFATE SULFERTANSFERASE"/>
    <property type="match status" value="1"/>
</dbReference>
<dbReference type="InterPro" id="IPR036873">
    <property type="entry name" value="Rhodanese-like_dom_sf"/>
</dbReference>
<name>A0A852SZQ1_9MICO</name>
<dbReference type="PANTHER" id="PTHR11364:SF27">
    <property type="entry name" value="SULFURTRANSFERASE"/>
    <property type="match status" value="1"/>
</dbReference>
<keyword evidence="6" id="KW-1185">Reference proteome</keyword>
<keyword evidence="2" id="KW-0677">Repeat</keyword>
<dbReference type="EC" id="2.8.1.2" evidence="5"/>
<dbReference type="PROSITE" id="PS00380">
    <property type="entry name" value="RHODANESE_1"/>
    <property type="match status" value="1"/>
</dbReference>
<dbReference type="Gene3D" id="3.40.250.10">
    <property type="entry name" value="Rhodanese-like domain"/>
    <property type="match status" value="2"/>
</dbReference>
<feature type="domain" description="Rhodanese" evidence="4">
    <location>
        <begin position="179"/>
        <end position="291"/>
    </location>
</feature>
<dbReference type="AlphaFoldDB" id="A0A852SZQ1"/>
<evidence type="ECO:0000259" key="4">
    <source>
        <dbReference type="PROSITE" id="PS50206"/>
    </source>
</evidence>
<feature type="domain" description="Rhodanese" evidence="4">
    <location>
        <begin position="30"/>
        <end position="148"/>
    </location>
</feature>
<evidence type="ECO:0000256" key="2">
    <source>
        <dbReference type="ARBA" id="ARBA00022737"/>
    </source>
</evidence>
<evidence type="ECO:0000256" key="1">
    <source>
        <dbReference type="ARBA" id="ARBA00022679"/>
    </source>
</evidence>
<organism evidence="5 6">
    <name type="scientific">Leifsonia soli</name>
    <dbReference type="NCBI Taxonomy" id="582665"/>
    <lineage>
        <taxon>Bacteria</taxon>
        <taxon>Bacillati</taxon>
        <taxon>Actinomycetota</taxon>
        <taxon>Actinomycetes</taxon>
        <taxon>Micrococcales</taxon>
        <taxon>Microbacteriaceae</taxon>
        <taxon>Leifsonia</taxon>
    </lineage>
</organism>
<keyword evidence="1 5" id="KW-0808">Transferase</keyword>
<proteinExistence type="predicted"/>
<dbReference type="InterPro" id="IPR045078">
    <property type="entry name" value="TST/MPST-like"/>
</dbReference>
<dbReference type="GO" id="GO:0016784">
    <property type="term" value="F:3-mercaptopyruvate sulfurtransferase activity"/>
    <property type="evidence" value="ECO:0007669"/>
    <property type="project" value="UniProtKB-EC"/>
</dbReference>
<dbReference type="CDD" id="cd01448">
    <property type="entry name" value="TST_Repeat_1"/>
    <property type="match status" value="1"/>
</dbReference>
<dbReference type="InterPro" id="IPR001307">
    <property type="entry name" value="Thiosulphate_STrfase_CS"/>
</dbReference>
<dbReference type="EMBL" id="JACCBJ010000001">
    <property type="protein sequence ID" value="NYD74131.1"/>
    <property type="molecule type" value="Genomic_DNA"/>
</dbReference>
<dbReference type="PROSITE" id="PS50206">
    <property type="entry name" value="RHODANESE_3"/>
    <property type="match status" value="2"/>
</dbReference>
<evidence type="ECO:0000313" key="5">
    <source>
        <dbReference type="EMBL" id="NYD74131.1"/>
    </source>
</evidence>
<accession>A0A852SZQ1</accession>
<dbReference type="InterPro" id="IPR001763">
    <property type="entry name" value="Rhodanese-like_dom"/>
</dbReference>
<evidence type="ECO:0000256" key="3">
    <source>
        <dbReference type="SAM" id="MobiDB-lite"/>
    </source>
</evidence>
<feature type="region of interest" description="Disordered" evidence="3">
    <location>
        <begin position="197"/>
        <end position="220"/>
    </location>
</feature>
<comment type="caution">
    <text evidence="5">The sequence shown here is derived from an EMBL/GenBank/DDBJ whole genome shotgun (WGS) entry which is preliminary data.</text>
</comment>
<dbReference type="SUPFAM" id="SSF52821">
    <property type="entry name" value="Rhodanese/Cell cycle control phosphatase"/>
    <property type="match status" value="2"/>
</dbReference>